<comment type="caution">
    <text evidence="1">The sequence shown here is derived from an EMBL/GenBank/DDBJ whole genome shotgun (WGS) entry which is preliminary data.</text>
</comment>
<dbReference type="EMBL" id="MU268792">
    <property type="protein sequence ID" value="KAH7903723.1"/>
    <property type="molecule type" value="Genomic_DNA"/>
</dbReference>
<proteinExistence type="predicted"/>
<evidence type="ECO:0000313" key="1">
    <source>
        <dbReference type="EMBL" id="KAH7903723.1"/>
    </source>
</evidence>
<accession>A0ACB7ZSJ7</accession>
<reference evidence="1" key="1">
    <citation type="journal article" date="2021" name="New Phytol.">
        <title>Evolutionary innovations through gain and loss of genes in the ectomycorrhizal Boletales.</title>
        <authorList>
            <person name="Wu G."/>
            <person name="Miyauchi S."/>
            <person name="Morin E."/>
            <person name="Kuo A."/>
            <person name="Drula E."/>
            <person name="Varga T."/>
            <person name="Kohler A."/>
            <person name="Feng B."/>
            <person name="Cao Y."/>
            <person name="Lipzen A."/>
            <person name="Daum C."/>
            <person name="Hundley H."/>
            <person name="Pangilinan J."/>
            <person name="Johnson J."/>
            <person name="Barry K."/>
            <person name="LaButti K."/>
            <person name="Ng V."/>
            <person name="Ahrendt S."/>
            <person name="Min B."/>
            <person name="Choi I.G."/>
            <person name="Park H."/>
            <person name="Plett J.M."/>
            <person name="Magnuson J."/>
            <person name="Spatafora J.W."/>
            <person name="Nagy L.G."/>
            <person name="Henrissat B."/>
            <person name="Grigoriev I.V."/>
            <person name="Yang Z.L."/>
            <person name="Xu J."/>
            <person name="Martin F.M."/>
        </authorList>
    </citation>
    <scope>NUCLEOTIDE SEQUENCE</scope>
    <source>
        <strain evidence="1">ATCC 28755</strain>
    </source>
</reference>
<protein>
    <submittedName>
        <fullName evidence="1">Uncharacterized protein</fullName>
    </submittedName>
</protein>
<organism evidence="1 2">
    <name type="scientific">Hygrophoropsis aurantiaca</name>
    <dbReference type="NCBI Taxonomy" id="72124"/>
    <lineage>
        <taxon>Eukaryota</taxon>
        <taxon>Fungi</taxon>
        <taxon>Dikarya</taxon>
        <taxon>Basidiomycota</taxon>
        <taxon>Agaricomycotina</taxon>
        <taxon>Agaricomycetes</taxon>
        <taxon>Agaricomycetidae</taxon>
        <taxon>Boletales</taxon>
        <taxon>Coniophorineae</taxon>
        <taxon>Hygrophoropsidaceae</taxon>
        <taxon>Hygrophoropsis</taxon>
    </lineage>
</organism>
<keyword evidence="2" id="KW-1185">Reference proteome</keyword>
<dbReference type="Proteomes" id="UP000790377">
    <property type="component" value="Unassembled WGS sequence"/>
</dbReference>
<evidence type="ECO:0000313" key="2">
    <source>
        <dbReference type="Proteomes" id="UP000790377"/>
    </source>
</evidence>
<gene>
    <name evidence="1" type="ORF">BJ138DRAFT_1138681</name>
</gene>
<name>A0ACB7ZSJ7_9AGAM</name>
<sequence>MNSYLTFCSEHEFDPEPTIDTLSFFVVYTSAHISPNSVESYLSGLVNELRGYYPNLPNVRSSFIIKRAMQGCRRRFAKPCKRKLPLTKDNLLHVAHSLPHPWSHNDLLFLLLLQIGFFALLRAGELVWPDKRELQDFRKLSMRLSVTMEPNAFQFRIQHAKTDTRFEGNLIRIPSNLMDPDPYLLMQRYLAERDRVFPIHPQLWLLQSGTPPTRSWFMRNLHRFFPDNIGGHSMHAGGATALAAAGVPHQQIQAIRSVSALSRER</sequence>